<dbReference type="EMBL" id="BTSX01000005">
    <property type="protein sequence ID" value="GMS99154.1"/>
    <property type="molecule type" value="Genomic_DNA"/>
</dbReference>
<dbReference type="SMART" id="SM00252">
    <property type="entry name" value="SH2"/>
    <property type="match status" value="1"/>
</dbReference>
<dbReference type="Gene3D" id="3.30.505.10">
    <property type="entry name" value="SH2 domain"/>
    <property type="match status" value="1"/>
</dbReference>
<feature type="domain" description="SH3" evidence="6">
    <location>
        <begin position="36"/>
        <end position="106"/>
    </location>
</feature>
<dbReference type="InterPro" id="IPR036028">
    <property type="entry name" value="SH3-like_dom_sf"/>
</dbReference>
<dbReference type="Gene3D" id="2.30.30.40">
    <property type="entry name" value="SH3 Domains"/>
    <property type="match status" value="1"/>
</dbReference>
<comment type="caution">
    <text evidence="7">The sequence shown here is derived from an EMBL/GenBank/DDBJ whole genome shotgun (WGS) entry which is preliminary data.</text>
</comment>
<evidence type="ECO:0000259" key="5">
    <source>
        <dbReference type="PROSITE" id="PS50001"/>
    </source>
</evidence>
<evidence type="ECO:0000256" key="2">
    <source>
        <dbReference type="ARBA" id="ARBA00022999"/>
    </source>
</evidence>
<feature type="non-terminal residue" evidence="7">
    <location>
        <position position="1"/>
    </location>
</feature>
<dbReference type="InterPro" id="IPR036860">
    <property type="entry name" value="SH2_dom_sf"/>
</dbReference>
<evidence type="ECO:0000259" key="6">
    <source>
        <dbReference type="PROSITE" id="PS50002"/>
    </source>
</evidence>
<keyword evidence="8" id="KW-1185">Reference proteome</keyword>
<dbReference type="Pfam" id="PF07653">
    <property type="entry name" value="SH3_2"/>
    <property type="match status" value="1"/>
</dbReference>
<proteinExistence type="predicted"/>
<evidence type="ECO:0000313" key="8">
    <source>
        <dbReference type="Proteomes" id="UP001432027"/>
    </source>
</evidence>
<accession>A0AAV5TY34</accession>
<dbReference type="SMART" id="SM00326">
    <property type="entry name" value="SH3"/>
    <property type="match status" value="1"/>
</dbReference>
<reference evidence="7" key="1">
    <citation type="submission" date="2023-10" db="EMBL/GenBank/DDBJ databases">
        <title>Genome assembly of Pristionchus species.</title>
        <authorList>
            <person name="Yoshida K."/>
            <person name="Sommer R.J."/>
        </authorList>
    </citation>
    <scope>NUCLEOTIDE SEQUENCE</scope>
    <source>
        <strain evidence="7">RS0144</strain>
    </source>
</reference>
<dbReference type="CDD" id="cd00173">
    <property type="entry name" value="SH2"/>
    <property type="match status" value="1"/>
</dbReference>
<dbReference type="AlphaFoldDB" id="A0AAV5TY34"/>
<organism evidence="7 8">
    <name type="scientific">Pristionchus entomophagus</name>
    <dbReference type="NCBI Taxonomy" id="358040"/>
    <lineage>
        <taxon>Eukaryota</taxon>
        <taxon>Metazoa</taxon>
        <taxon>Ecdysozoa</taxon>
        <taxon>Nematoda</taxon>
        <taxon>Chromadorea</taxon>
        <taxon>Rhabditida</taxon>
        <taxon>Rhabditina</taxon>
        <taxon>Diplogasteromorpha</taxon>
        <taxon>Diplogasteroidea</taxon>
        <taxon>Neodiplogasteridae</taxon>
        <taxon>Pristionchus</taxon>
    </lineage>
</organism>
<dbReference type="PROSITE" id="PS50001">
    <property type="entry name" value="SH2"/>
    <property type="match status" value="1"/>
</dbReference>
<gene>
    <name evidence="7" type="ORF">PENTCL1PPCAC_21329</name>
</gene>
<dbReference type="PANTHER" id="PTHR46037">
    <property type="entry name" value="PROTEIN ENHANCER OF SEVENLESS 2B"/>
    <property type="match status" value="1"/>
</dbReference>
<dbReference type="InterPro" id="IPR001452">
    <property type="entry name" value="SH3_domain"/>
</dbReference>
<dbReference type="PRINTS" id="PR00401">
    <property type="entry name" value="SH2DOMAIN"/>
</dbReference>
<dbReference type="InterPro" id="IPR000980">
    <property type="entry name" value="SH2"/>
</dbReference>
<dbReference type="PROSITE" id="PS50002">
    <property type="entry name" value="SH3"/>
    <property type="match status" value="1"/>
</dbReference>
<dbReference type="Pfam" id="PF00017">
    <property type="entry name" value="SH2"/>
    <property type="match status" value="1"/>
</dbReference>
<name>A0AAV5TY34_9BILA</name>
<dbReference type="InterPro" id="IPR043539">
    <property type="entry name" value="Grb2-like"/>
</dbReference>
<keyword evidence="2 3" id="KW-0727">SH2 domain</keyword>
<dbReference type="SUPFAM" id="SSF50044">
    <property type="entry name" value="SH3-domain"/>
    <property type="match status" value="1"/>
</dbReference>
<evidence type="ECO:0000256" key="3">
    <source>
        <dbReference type="PROSITE-ProRule" id="PRU00191"/>
    </source>
</evidence>
<evidence type="ECO:0000256" key="1">
    <source>
        <dbReference type="ARBA" id="ARBA00022443"/>
    </source>
</evidence>
<evidence type="ECO:0000256" key="4">
    <source>
        <dbReference type="PROSITE-ProRule" id="PRU00192"/>
    </source>
</evidence>
<dbReference type="Proteomes" id="UP001432027">
    <property type="component" value="Unassembled WGS sequence"/>
</dbReference>
<feature type="domain" description="SH2" evidence="5">
    <location>
        <begin position="112"/>
        <end position="226"/>
    </location>
</feature>
<dbReference type="SUPFAM" id="SSF55550">
    <property type="entry name" value="SH2 domain"/>
    <property type="match status" value="1"/>
</dbReference>
<evidence type="ECO:0000313" key="7">
    <source>
        <dbReference type="EMBL" id="GMS99154.1"/>
    </source>
</evidence>
<protein>
    <recommendedName>
        <fullName evidence="9">SH2 domain-containing protein</fullName>
    </recommendedName>
</protein>
<evidence type="ECO:0008006" key="9">
    <source>
        <dbReference type="Google" id="ProtNLM"/>
    </source>
</evidence>
<sequence length="276" mass="32070">STNIRNCLETSVDEGSKHIKRLDFRIVFSSLHISYVFLKKLYALCAYTPPSGSPKKFLKFEKDDEFILEDGRNEWWLVRQVIKKDNNIIHGKKGYIPSNFVERKSEKEVLEWCNHDYKREDAENELRIVEKEKEKYEPGSFIVRPTSGRTTLEGLALSVKFDQMKIVHFEIIRKDGTFHVRNNSEDHSPMEKLTFPTLTKLIHHYARSEGLKSVNDPQMQRLAHSIKKKIDAWAIDHSEIKFSAIKKIYVSEIDQSKTKIGDLIGKGAFGEVRNIS</sequence>
<keyword evidence="1 4" id="KW-0728">SH3 domain</keyword>